<evidence type="ECO:0000256" key="2">
    <source>
        <dbReference type="SAM" id="MobiDB-lite"/>
    </source>
</evidence>
<dbReference type="SMART" id="SM00353">
    <property type="entry name" value="HLH"/>
    <property type="match status" value="1"/>
</dbReference>
<feature type="region of interest" description="Disordered" evidence="2">
    <location>
        <begin position="187"/>
        <end position="239"/>
    </location>
</feature>
<proteinExistence type="predicted"/>
<evidence type="ECO:0000313" key="4">
    <source>
        <dbReference type="Proteomes" id="UP001652625"/>
    </source>
</evidence>
<protein>
    <submittedName>
        <fullName evidence="5">N-myc protein</fullName>
    </submittedName>
</protein>
<organism evidence="4 5">
    <name type="scientific">Hydra vulgaris</name>
    <name type="common">Hydra</name>
    <name type="synonym">Hydra attenuata</name>
    <dbReference type="NCBI Taxonomy" id="6087"/>
    <lineage>
        <taxon>Eukaryota</taxon>
        <taxon>Metazoa</taxon>
        <taxon>Cnidaria</taxon>
        <taxon>Hydrozoa</taxon>
        <taxon>Hydroidolina</taxon>
        <taxon>Anthoathecata</taxon>
        <taxon>Aplanulata</taxon>
        <taxon>Hydridae</taxon>
        <taxon>Hydra</taxon>
    </lineage>
</organism>
<reference evidence="5" key="1">
    <citation type="submission" date="2025-08" db="UniProtKB">
        <authorList>
            <consortium name="RefSeq"/>
        </authorList>
    </citation>
    <scope>IDENTIFICATION</scope>
</reference>
<dbReference type="InterPro" id="IPR050283">
    <property type="entry name" value="E-box_TF_Regulators"/>
</dbReference>
<feature type="domain" description="BHLH" evidence="3">
    <location>
        <begin position="233"/>
        <end position="285"/>
    </location>
</feature>
<dbReference type="RefSeq" id="XP_065670448.1">
    <property type="nucleotide sequence ID" value="XM_065814376.1"/>
</dbReference>
<dbReference type="Pfam" id="PF00010">
    <property type="entry name" value="HLH"/>
    <property type="match status" value="1"/>
</dbReference>
<gene>
    <name evidence="5" type="primary">LOC101240255</name>
</gene>
<dbReference type="SUPFAM" id="SSF47459">
    <property type="entry name" value="HLH, helix-loop-helix DNA-binding domain"/>
    <property type="match status" value="1"/>
</dbReference>
<evidence type="ECO:0000313" key="5">
    <source>
        <dbReference type="RefSeq" id="XP_065670448.1"/>
    </source>
</evidence>
<feature type="compositionally biased region" description="Basic and acidic residues" evidence="2">
    <location>
        <begin position="197"/>
        <end position="208"/>
    </location>
</feature>
<dbReference type="PANTHER" id="PTHR23349:SF108">
    <property type="entry name" value="BHLH DOMAIN-CONTAINING PROTEIN"/>
    <property type="match status" value="1"/>
</dbReference>
<feature type="region of interest" description="Disordered" evidence="2">
    <location>
        <begin position="1"/>
        <end position="20"/>
    </location>
</feature>
<keyword evidence="1" id="KW-0238">DNA-binding</keyword>
<dbReference type="InterPro" id="IPR011598">
    <property type="entry name" value="bHLH_dom"/>
</dbReference>
<dbReference type="PROSITE" id="PS50888">
    <property type="entry name" value="BHLH"/>
    <property type="match status" value="1"/>
</dbReference>
<dbReference type="Proteomes" id="UP001652625">
    <property type="component" value="Chromosome 12"/>
</dbReference>
<dbReference type="InterPro" id="IPR036638">
    <property type="entry name" value="HLH_DNA-bd_sf"/>
</dbReference>
<feature type="compositionally biased region" description="Basic and acidic residues" evidence="2">
    <location>
        <begin position="9"/>
        <end position="20"/>
    </location>
</feature>
<dbReference type="GeneID" id="101240255"/>
<dbReference type="CDD" id="cd11418">
    <property type="entry name" value="bHLH_TS_ASCL"/>
    <property type="match status" value="1"/>
</dbReference>
<accession>A0ABM4D808</accession>
<dbReference type="PANTHER" id="PTHR23349">
    <property type="entry name" value="BASIC HELIX-LOOP-HELIX TRANSCRIPTION FACTOR, TWIST"/>
    <property type="match status" value="1"/>
</dbReference>
<keyword evidence="4" id="KW-1185">Reference proteome</keyword>
<dbReference type="Gene3D" id="4.10.280.10">
    <property type="entry name" value="Helix-loop-helix DNA-binding domain"/>
    <property type="match status" value="1"/>
</dbReference>
<feature type="compositionally biased region" description="Polar residues" evidence="2">
    <location>
        <begin position="187"/>
        <end position="196"/>
    </location>
</feature>
<evidence type="ECO:0000259" key="3">
    <source>
        <dbReference type="PROSITE" id="PS50888"/>
    </source>
</evidence>
<evidence type="ECO:0000256" key="1">
    <source>
        <dbReference type="ARBA" id="ARBA00023125"/>
    </source>
</evidence>
<sequence>MVVMTPNMTDKKGLKNTSKEETKKKVELEVKNENLKPEVFETFLPTTISYHSNCLPDAIFLTTSNGQLITTSTINYSIFLTDITSSSVTNKQETKKDKDEEHLIAAAATPSASQLCSSATSKEENIFSPKFPFLTTSSQSDNNITKTFAPVFSLSNPLLAPNLAIPIYNTQPTTTGVGDSFKNIFVTTSQAKPNPSKSKESGNSESDSHNMATSRGRKRTAQSRLPAKLKEPAAVARRNARERRRVKMVNDGFLRLRRHVPTDPKNKKLSKVKTLRLAIEYIHHLQHLLQVDNCSQQTLQLVANISQVSSFDDIDGGNAWLNTEAMNRVNREMDEDIFQTIDPARLRTNYTDYITR</sequence>
<name>A0ABM4D808_HYDVU</name>